<organism evidence="2 3">
    <name type="scientific">Streptomyces solicathayae</name>
    <dbReference type="NCBI Taxonomy" id="3081768"/>
    <lineage>
        <taxon>Bacteria</taxon>
        <taxon>Bacillati</taxon>
        <taxon>Actinomycetota</taxon>
        <taxon>Actinomycetes</taxon>
        <taxon>Kitasatosporales</taxon>
        <taxon>Streptomycetaceae</taxon>
        <taxon>Streptomyces</taxon>
    </lineage>
</organism>
<evidence type="ECO:0000313" key="3">
    <source>
        <dbReference type="Proteomes" id="UP001301731"/>
    </source>
</evidence>
<feature type="compositionally biased region" description="Basic residues" evidence="1">
    <location>
        <begin position="339"/>
        <end position="351"/>
    </location>
</feature>
<proteinExistence type="predicted"/>
<gene>
    <name evidence="2" type="ORF">R2D22_16800</name>
</gene>
<protein>
    <submittedName>
        <fullName evidence="2">Uncharacterized protein</fullName>
    </submittedName>
</protein>
<sequence>MGVVVVAAAVVLGLTATGVDGSLAASFQAQICKAMGGSNCDIVSISAPGSNPLDRDKAYRPALCNTRTEQTDSGQEVKVAVVKLGSKFTMKREDFTDTSEKLPDGSKGTGKRIMITVQDSGEAGLETGIKGKLGSNKAKVLELGAGVEVKDGDTWVFTNEKEAQEFQDKVKSLQDSPPKEIGKGFLRVFGVDLDKDERNEFSKKYKDNHITTEETKVKGKAELGLEGEVKQNAYGISGAVDVSGMKRTQINNWLNPPVISTTRDFEISGKGKAGWGANALPGTKLKGEAGAGINGAITVTRYSEGPNKGKLARIDVVQTITKEGSLTKNIEASKEEKQGKHRKGNKHRKDKAPKGTVKGGLKDGLKEVETTTTTLAFPPESEITPEQREQRDMVEKAIGEGNNDIVGASEGKPNVDGKTLTGMMTDPPPATSPDKPGTPFSQSKNPYARLLHDSAIATRTVHSVDVGNKEGGFELKAGLSLGYTTKLDSETADLETAEFLGAPSGPDGTRSFTPIDACS</sequence>
<feature type="region of interest" description="Disordered" evidence="1">
    <location>
        <begin position="328"/>
        <end position="361"/>
    </location>
</feature>
<reference evidence="2 3" key="1">
    <citation type="submission" date="2023-10" db="EMBL/GenBank/DDBJ databases">
        <title>The genome sequence of Streptomyces sp. HUAS YS2.</title>
        <authorList>
            <person name="Mo P."/>
        </authorList>
    </citation>
    <scope>NUCLEOTIDE SEQUENCE [LARGE SCALE GENOMIC DNA]</scope>
    <source>
        <strain evidence="2 3">HUAS YS2</strain>
    </source>
</reference>
<evidence type="ECO:0000313" key="2">
    <source>
        <dbReference type="EMBL" id="WOX22968.1"/>
    </source>
</evidence>
<dbReference type="Proteomes" id="UP001301731">
    <property type="component" value="Chromosome"/>
</dbReference>
<feature type="region of interest" description="Disordered" evidence="1">
    <location>
        <begin position="498"/>
        <end position="519"/>
    </location>
</feature>
<evidence type="ECO:0000256" key="1">
    <source>
        <dbReference type="SAM" id="MobiDB-lite"/>
    </source>
</evidence>
<dbReference type="EMBL" id="CP137573">
    <property type="protein sequence ID" value="WOX22968.1"/>
    <property type="molecule type" value="Genomic_DNA"/>
</dbReference>
<name>A0ABZ0LU14_9ACTN</name>
<keyword evidence="3" id="KW-1185">Reference proteome</keyword>
<accession>A0ABZ0LU14</accession>
<dbReference type="RefSeq" id="WP_318104395.1">
    <property type="nucleotide sequence ID" value="NZ_CP137573.1"/>
</dbReference>